<feature type="binding site" evidence="17">
    <location>
        <position position="337"/>
    </location>
    <ligand>
        <name>(6S)-NADPHX</name>
        <dbReference type="ChEBI" id="CHEBI:64076"/>
    </ligand>
</feature>
<dbReference type="HAMAP" id="MF_01965">
    <property type="entry name" value="NADHX_dehydratase"/>
    <property type="match status" value="1"/>
</dbReference>
<feature type="binding site" evidence="18">
    <location>
        <position position="164"/>
    </location>
    <ligand>
        <name>(6S)-NADPHX</name>
        <dbReference type="ChEBI" id="CHEBI:64076"/>
    </ligand>
</feature>
<keyword evidence="5 18" id="KW-0479">Metal-binding</keyword>
<comment type="catalytic activity">
    <reaction evidence="16 17 19">
        <text>(6S)-NADPHX + ADP = AMP + phosphate + NADPH + H(+)</text>
        <dbReference type="Rhea" id="RHEA:32235"/>
        <dbReference type="ChEBI" id="CHEBI:15378"/>
        <dbReference type="ChEBI" id="CHEBI:43474"/>
        <dbReference type="ChEBI" id="CHEBI:57783"/>
        <dbReference type="ChEBI" id="CHEBI:64076"/>
        <dbReference type="ChEBI" id="CHEBI:456215"/>
        <dbReference type="ChEBI" id="CHEBI:456216"/>
        <dbReference type="EC" id="4.2.1.136"/>
    </reaction>
</comment>
<evidence type="ECO:0000256" key="1">
    <source>
        <dbReference type="ARBA" id="ARBA00000013"/>
    </source>
</evidence>
<feature type="binding site" evidence="18">
    <location>
        <position position="129"/>
    </location>
    <ligand>
        <name>K(+)</name>
        <dbReference type="ChEBI" id="CHEBI:29103"/>
    </ligand>
</feature>
<evidence type="ECO:0000256" key="5">
    <source>
        <dbReference type="ARBA" id="ARBA00022723"/>
    </source>
</evidence>
<comment type="similarity">
    <text evidence="4 19">In the C-terminal section; belongs to the NnrD/CARKD family.</text>
</comment>
<comment type="catalytic activity">
    <reaction evidence="2 18 19">
        <text>(6R)-NADPHX = (6S)-NADPHX</text>
        <dbReference type="Rhea" id="RHEA:32227"/>
        <dbReference type="ChEBI" id="CHEBI:64076"/>
        <dbReference type="ChEBI" id="CHEBI:64077"/>
        <dbReference type="EC" id="5.1.99.6"/>
    </reaction>
</comment>
<keyword evidence="12 17" id="KW-0456">Lyase</keyword>
<keyword evidence="23" id="KW-1185">Reference proteome</keyword>
<comment type="catalytic activity">
    <reaction evidence="1 18 19">
        <text>(6R)-NADHX = (6S)-NADHX</text>
        <dbReference type="Rhea" id="RHEA:32215"/>
        <dbReference type="ChEBI" id="CHEBI:64074"/>
        <dbReference type="ChEBI" id="CHEBI:64075"/>
        <dbReference type="EC" id="5.1.99.6"/>
    </reaction>
</comment>
<comment type="function">
    <text evidence="18">Catalyzes the epimerization of the S- and R-forms of NAD(P)HX, a damaged form of NAD(P)H that is a result of enzymatic or heat-dependent hydration. This is a prerequisite for the S-specific NAD(P)H-hydrate dehydratase to allow the repair of both epimers of NAD(P)HX.</text>
</comment>
<dbReference type="PIRSF" id="PIRSF017184">
    <property type="entry name" value="Nnr"/>
    <property type="match status" value="1"/>
</dbReference>
<evidence type="ECO:0000256" key="18">
    <source>
        <dbReference type="HAMAP-Rule" id="MF_01966"/>
    </source>
</evidence>
<evidence type="ECO:0000256" key="7">
    <source>
        <dbReference type="ARBA" id="ARBA00022840"/>
    </source>
</evidence>
<dbReference type="InterPro" id="IPR030677">
    <property type="entry name" value="Nnr"/>
</dbReference>
<comment type="similarity">
    <text evidence="18">Belongs to the NnrE/AIBP family.</text>
</comment>
<proteinExistence type="inferred from homology"/>
<evidence type="ECO:0000256" key="17">
    <source>
        <dbReference type="HAMAP-Rule" id="MF_01965"/>
    </source>
</evidence>
<name>A0ABR5ARH5_BACBA</name>
<evidence type="ECO:0000256" key="8">
    <source>
        <dbReference type="ARBA" id="ARBA00022857"/>
    </source>
</evidence>
<dbReference type="InterPro" id="IPR017953">
    <property type="entry name" value="Carbohydrate_kinase_pred_CS"/>
</dbReference>
<dbReference type="PROSITE" id="PS01050">
    <property type="entry name" value="YJEF_C_2"/>
    <property type="match status" value="1"/>
</dbReference>
<evidence type="ECO:0000256" key="16">
    <source>
        <dbReference type="ARBA" id="ARBA00049209"/>
    </source>
</evidence>
<dbReference type="NCBIfam" id="TIGR00197">
    <property type="entry name" value="yjeF_nterm"/>
    <property type="match status" value="1"/>
</dbReference>
<comment type="caution">
    <text evidence="18">Lacks conserved residue(s) required for the propagation of feature annotation.</text>
</comment>
<protein>
    <recommendedName>
        <fullName evidence="19">Bifunctional NAD(P)H-hydrate repair enzyme</fullName>
    </recommendedName>
    <alternativeName>
        <fullName evidence="19">Nicotinamide nucleotide repair protein</fullName>
    </alternativeName>
    <domain>
        <recommendedName>
            <fullName evidence="19">ADP-dependent (S)-NAD(P)H-hydrate dehydratase</fullName>
            <ecNumber evidence="19">4.2.1.136</ecNumber>
        </recommendedName>
        <alternativeName>
            <fullName evidence="19">ADP-dependent NAD(P)HX dehydratase</fullName>
        </alternativeName>
    </domain>
    <domain>
        <recommendedName>
            <fullName evidence="19">NAD(P)H-hydrate epimerase</fullName>
            <ecNumber evidence="19">5.1.99.6</ecNumber>
        </recommendedName>
    </domain>
</protein>
<dbReference type="PANTHER" id="PTHR12592">
    <property type="entry name" value="ATP-DEPENDENT (S)-NAD(P)H-HYDRATE DEHYDRATASE FAMILY MEMBER"/>
    <property type="match status" value="1"/>
</dbReference>
<keyword evidence="13" id="KW-0511">Multifunctional enzyme</keyword>
<gene>
    <name evidence="17" type="primary">nnrD</name>
    <name evidence="18" type="synonym">nnrE</name>
    <name evidence="22" type="ORF">SD77_1591</name>
</gene>
<feature type="binding site" evidence="17">
    <location>
        <position position="456"/>
    </location>
    <ligand>
        <name>(6S)-NADPHX</name>
        <dbReference type="ChEBI" id="CHEBI:64076"/>
    </ligand>
</feature>
<dbReference type="SUPFAM" id="SSF53613">
    <property type="entry name" value="Ribokinase-like"/>
    <property type="match status" value="1"/>
</dbReference>
<comment type="caution">
    <text evidence="22">The sequence shown here is derived from an EMBL/GenBank/DDBJ whole genome shotgun (WGS) entry which is preliminary data.</text>
</comment>
<feature type="binding site" evidence="17">
    <location>
        <position position="455"/>
    </location>
    <ligand>
        <name>AMP</name>
        <dbReference type="ChEBI" id="CHEBI:456215"/>
    </ligand>
</feature>
<feature type="binding site" evidence="17">
    <location>
        <position position="389"/>
    </location>
    <ligand>
        <name>(6S)-NADPHX</name>
        <dbReference type="ChEBI" id="CHEBI:64076"/>
    </ligand>
</feature>
<comment type="cofactor">
    <cofactor evidence="17">
        <name>Mg(2+)</name>
        <dbReference type="ChEBI" id="CHEBI:18420"/>
    </cofactor>
</comment>
<evidence type="ECO:0000256" key="6">
    <source>
        <dbReference type="ARBA" id="ARBA00022741"/>
    </source>
</evidence>
<comment type="similarity">
    <text evidence="3 19">In the N-terminal section; belongs to the NnrE/AIBP family.</text>
</comment>
<comment type="cofactor">
    <cofactor evidence="18 19">
        <name>K(+)</name>
        <dbReference type="ChEBI" id="CHEBI:29103"/>
    </cofactor>
    <text evidence="18 19">Binds 1 potassium ion per subunit.</text>
</comment>
<keyword evidence="9 18" id="KW-0630">Potassium</keyword>
<feature type="binding site" evidence="18">
    <location>
        <position position="167"/>
    </location>
    <ligand>
        <name>K(+)</name>
        <dbReference type="ChEBI" id="CHEBI:29103"/>
    </ligand>
</feature>
<evidence type="ECO:0000313" key="23">
    <source>
        <dbReference type="Proteomes" id="UP000031982"/>
    </source>
</evidence>
<keyword evidence="11 18" id="KW-0413">Isomerase</keyword>
<dbReference type="NCBIfam" id="TIGR00196">
    <property type="entry name" value="yjeF_cterm"/>
    <property type="match status" value="1"/>
</dbReference>
<comment type="subunit">
    <text evidence="17">Homotetramer.</text>
</comment>
<dbReference type="PROSITE" id="PS51383">
    <property type="entry name" value="YJEF_C_3"/>
    <property type="match status" value="1"/>
</dbReference>
<comment type="catalytic activity">
    <reaction evidence="15 17 19">
        <text>(6S)-NADHX + ADP = AMP + phosphate + NADH + H(+)</text>
        <dbReference type="Rhea" id="RHEA:32223"/>
        <dbReference type="ChEBI" id="CHEBI:15378"/>
        <dbReference type="ChEBI" id="CHEBI:43474"/>
        <dbReference type="ChEBI" id="CHEBI:57945"/>
        <dbReference type="ChEBI" id="CHEBI:64074"/>
        <dbReference type="ChEBI" id="CHEBI:456215"/>
        <dbReference type="ChEBI" id="CHEBI:456216"/>
        <dbReference type="EC" id="4.2.1.136"/>
    </reaction>
</comment>
<keyword evidence="6 17" id="KW-0547">Nucleotide-binding</keyword>
<feature type="binding site" evidence="17">
    <location>
        <position position="267"/>
    </location>
    <ligand>
        <name>(6S)-NADPHX</name>
        <dbReference type="ChEBI" id="CHEBI:64076"/>
    </ligand>
</feature>
<evidence type="ECO:0000256" key="19">
    <source>
        <dbReference type="PIRNR" id="PIRNR017184"/>
    </source>
</evidence>
<feature type="binding site" evidence="18">
    <location>
        <position position="59"/>
    </location>
    <ligand>
        <name>K(+)</name>
        <dbReference type="ChEBI" id="CHEBI:29103"/>
    </ligand>
</feature>
<feature type="binding site" evidence="17">
    <location>
        <begin position="426"/>
        <end position="430"/>
    </location>
    <ligand>
        <name>AMP</name>
        <dbReference type="ChEBI" id="CHEBI:456215"/>
    </ligand>
</feature>
<dbReference type="EC" id="4.2.1.136" evidence="19"/>
<dbReference type="InterPro" id="IPR000631">
    <property type="entry name" value="CARKD"/>
</dbReference>
<dbReference type="Pfam" id="PF01256">
    <property type="entry name" value="Carb_kinase"/>
    <property type="match status" value="1"/>
</dbReference>
<evidence type="ECO:0000256" key="9">
    <source>
        <dbReference type="ARBA" id="ARBA00022958"/>
    </source>
</evidence>
<dbReference type="InterPro" id="IPR029056">
    <property type="entry name" value="Ribokinase-like"/>
</dbReference>
<evidence type="ECO:0000256" key="10">
    <source>
        <dbReference type="ARBA" id="ARBA00023027"/>
    </source>
</evidence>
<evidence type="ECO:0000256" key="13">
    <source>
        <dbReference type="ARBA" id="ARBA00023268"/>
    </source>
</evidence>
<dbReference type="Pfam" id="PF03853">
    <property type="entry name" value="YjeF_N"/>
    <property type="match status" value="1"/>
</dbReference>
<dbReference type="Gene3D" id="3.40.50.10260">
    <property type="entry name" value="YjeF N-terminal domain"/>
    <property type="match status" value="1"/>
</dbReference>
<dbReference type="InterPro" id="IPR036652">
    <property type="entry name" value="YjeF_N_dom_sf"/>
</dbReference>
<dbReference type="PANTHER" id="PTHR12592:SF0">
    <property type="entry name" value="ATP-DEPENDENT (S)-NAD(P)H-HYDRATE DEHYDRATASE"/>
    <property type="match status" value="1"/>
</dbReference>
<organism evidence="22 23">
    <name type="scientific">Bacillus badius</name>
    <dbReference type="NCBI Taxonomy" id="1455"/>
    <lineage>
        <taxon>Bacteria</taxon>
        <taxon>Bacillati</taxon>
        <taxon>Bacillota</taxon>
        <taxon>Bacilli</taxon>
        <taxon>Bacillales</taxon>
        <taxon>Bacillaceae</taxon>
        <taxon>Pseudobacillus</taxon>
    </lineage>
</organism>
<evidence type="ECO:0000256" key="4">
    <source>
        <dbReference type="ARBA" id="ARBA00009524"/>
    </source>
</evidence>
<accession>A0ABR5ARH5</accession>
<comment type="similarity">
    <text evidence="17">Belongs to the NnrD/CARKD family.</text>
</comment>
<dbReference type="CDD" id="cd01171">
    <property type="entry name" value="YXKO-related"/>
    <property type="match status" value="1"/>
</dbReference>
<feature type="domain" description="YjeF N-terminal" evidence="21">
    <location>
        <begin position="9"/>
        <end position="221"/>
    </location>
</feature>
<keyword evidence="8 17" id="KW-0521">NADP</keyword>
<dbReference type="Proteomes" id="UP000031982">
    <property type="component" value="Unassembled WGS sequence"/>
</dbReference>
<keyword evidence="10 17" id="KW-0520">NAD</keyword>
<evidence type="ECO:0000256" key="2">
    <source>
        <dbReference type="ARBA" id="ARBA00000909"/>
    </source>
</evidence>
<keyword evidence="7 17" id="KW-0067">ATP-binding</keyword>
<evidence type="ECO:0000256" key="3">
    <source>
        <dbReference type="ARBA" id="ARBA00006001"/>
    </source>
</evidence>
<dbReference type="RefSeq" id="WP_041101222.1">
    <property type="nucleotide sequence ID" value="NZ_JARTHD010000064.1"/>
</dbReference>
<evidence type="ECO:0000256" key="15">
    <source>
        <dbReference type="ARBA" id="ARBA00048238"/>
    </source>
</evidence>
<evidence type="ECO:0000313" key="22">
    <source>
        <dbReference type="EMBL" id="KIL77348.1"/>
    </source>
</evidence>
<comment type="function">
    <text evidence="14 19">Bifunctional enzyme that catalyzes the epimerization of the S- and R-forms of NAD(P)HX and the dehydration of the S-form of NAD(P)HX at the expense of ADP, which is converted to AMP. This allows the repair of both epimers of NAD(P)HX, a damaged form of NAD(P)H that is a result of enzymatic or heat-dependent hydration.</text>
</comment>
<dbReference type="SUPFAM" id="SSF64153">
    <property type="entry name" value="YjeF N-terminal domain-like"/>
    <property type="match status" value="1"/>
</dbReference>
<evidence type="ECO:0000259" key="20">
    <source>
        <dbReference type="PROSITE" id="PS51383"/>
    </source>
</evidence>
<feature type="binding site" evidence="18">
    <location>
        <begin position="133"/>
        <end position="139"/>
    </location>
    <ligand>
        <name>(6S)-NADPHX</name>
        <dbReference type="ChEBI" id="CHEBI:64076"/>
    </ligand>
</feature>
<dbReference type="EC" id="5.1.99.6" evidence="19"/>
<evidence type="ECO:0000256" key="14">
    <source>
        <dbReference type="ARBA" id="ARBA00025153"/>
    </source>
</evidence>
<evidence type="ECO:0000256" key="12">
    <source>
        <dbReference type="ARBA" id="ARBA00023239"/>
    </source>
</evidence>
<dbReference type="EMBL" id="JXLP01000015">
    <property type="protein sequence ID" value="KIL77348.1"/>
    <property type="molecule type" value="Genomic_DNA"/>
</dbReference>
<comment type="function">
    <text evidence="17">Catalyzes the dehydration of the S-form of NAD(P)HX at the expense of ADP, which is converted to AMP. Together with NAD(P)HX epimerase, which catalyzes the epimerization of the S- and R-forms, the enzyme allows the repair of both epimers of NAD(P)HX, a damaged form of NAD(P)H that is a result of enzymatic or heat-dependent hydration.</text>
</comment>
<evidence type="ECO:0000256" key="11">
    <source>
        <dbReference type="ARBA" id="ARBA00023235"/>
    </source>
</evidence>
<feature type="binding site" evidence="18">
    <location>
        <begin position="58"/>
        <end position="62"/>
    </location>
    <ligand>
        <name>(6S)-NADPHX</name>
        <dbReference type="ChEBI" id="CHEBI:64076"/>
    </ligand>
</feature>
<dbReference type="PROSITE" id="PS51385">
    <property type="entry name" value="YJEF_N"/>
    <property type="match status" value="1"/>
</dbReference>
<feature type="domain" description="YjeF C-terminal" evidence="20">
    <location>
        <begin position="232"/>
        <end position="515"/>
    </location>
</feature>
<sequence length="517" mass="55619">MLIAGQTDMQRMDRYTMEQLGLPGVVLMENAGAKVVEELLAASASKQPKVIVLAGGGNNGGDGFVIARRLCDLGVKTLLCLLVAPERISGDAKVHLDVYIKRELPIFYFCEQKREELYNYLERADIIVDALLGTGINGPVREPFRQVISMVNEQADKKLILSVDIPSGLNSDSGKAEGIAVQASETVSFVFPKRGFFLQDGPSYIGEWKAVDISVPPSAAAALGLSLPQLITEQLAKEAVPARPPHGHKGTFGHVLVAGGSRQYVGAPIFSAKSALHSGAGLVTMAVPESIYPLITAQHPEVLFLPLTEKEGRFSEQAVSELAPSLHKFDSVAVGPGMSRFAGGDKWMKGLLDSLHGQPVVIDADALYLIKDELEMLHQYEGEVILTPHPGEMAALLKKTVQEVEEDRLTISRDFAKEHQIYVLLKGHRSVMATPSGEVYVNPHGNSSLGKGGSGDVLTGMIASFLAQGAQPVAALIAASYLHARAGEERAAFLSHYGVMPFDIIEGVCHLLQEMEK</sequence>
<evidence type="ECO:0000259" key="21">
    <source>
        <dbReference type="PROSITE" id="PS51385"/>
    </source>
</evidence>
<reference evidence="22 23" key="1">
    <citation type="submission" date="2015-01" db="EMBL/GenBank/DDBJ databases">
        <title>Genome Assembly of Bacillus badius MTCC 1458.</title>
        <authorList>
            <person name="Verma A."/>
            <person name="Khatri I."/>
            <person name="Mual P."/>
            <person name="Subramanian S."/>
            <person name="Krishnamurthi S."/>
        </authorList>
    </citation>
    <scope>NUCLEOTIDE SEQUENCE [LARGE SCALE GENOMIC DNA]</scope>
    <source>
        <strain evidence="22 23">MTCC 1458</strain>
    </source>
</reference>
<dbReference type="Gene3D" id="3.40.1190.20">
    <property type="match status" value="1"/>
</dbReference>
<dbReference type="InterPro" id="IPR004443">
    <property type="entry name" value="YjeF_N_dom"/>
</dbReference>
<dbReference type="HAMAP" id="MF_01966">
    <property type="entry name" value="NADHX_epimerase"/>
    <property type="match status" value="1"/>
</dbReference>